<keyword evidence="3" id="KW-1185">Reference proteome</keyword>
<name>A0A7C8M7Q0_9PLEO</name>
<organism evidence="2 3">
    <name type="scientific">Massariosphaeria phaeospora</name>
    <dbReference type="NCBI Taxonomy" id="100035"/>
    <lineage>
        <taxon>Eukaryota</taxon>
        <taxon>Fungi</taxon>
        <taxon>Dikarya</taxon>
        <taxon>Ascomycota</taxon>
        <taxon>Pezizomycotina</taxon>
        <taxon>Dothideomycetes</taxon>
        <taxon>Pleosporomycetidae</taxon>
        <taxon>Pleosporales</taxon>
        <taxon>Pleosporales incertae sedis</taxon>
        <taxon>Massariosphaeria</taxon>
    </lineage>
</organism>
<dbReference type="Proteomes" id="UP000481861">
    <property type="component" value="Unassembled WGS sequence"/>
</dbReference>
<dbReference type="AlphaFoldDB" id="A0A7C8M7Q0"/>
<dbReference type="EMBL" id="JAADJZ010000020">
    <property type="protein sequence ID" value="KAF2868143.1"/>
    <property type="molecule type" value="Genomic_DNA"/>
</dbReference>
<evidence type="ECO:0000313" key="3">
    <source>
        <dbReference type="Proteomes" id="UP000481861"/>
    </source>
</evidence>
<proteinExistence type="predicted"/>
<dbReference type="OrthoDB" id="3692283at2759"/>
<gene>
    <name evidence="2" type="ORF">BDV95DRAFT_610114</name>
</gene>
<evidence type="ECO:0000256" key="1">
    <source>
        <dbReference type="SAM" id="MobiDB-lite"/>
    </source>
</evidence>
<evidence type="ECO:0000313" key="2">
    <source>
        <dbReference type="EMBL" id="KAF2868143.1"/>
    </source>
</evidence>
<protein>
    <submittedName>
        <fullName evidence="2">Uncharacterized protein</fullName>
    </submittedName>
</protein>
<sequence length="102" mass="11548">MKSSPTPRLSHPTNPKPTRISECSNLTITLTIEPNTKRQTKYRVVQRPDGVIVESPRYRPSRASSLAAIKDFRPPPVALDLHRRGYALKKKEIEVVSLTCRV</sequence>
<feature type="compositionally biased region" description="Polar residues" evidence="1">
    <location>
        <begin position="1"/>
        <end position="13"/>
    </location>
</feature>
<comment type="caution">
    <text evidence="2">The sequence shown here is derived from an EMBL/GenBank/DDBJ whole genome shotgun (WGS) entry which is preliminary data.</text>
</comment>
<feature type="region of interest" description="Disordered" evidence="1">
    <location>
        <begin position="1"/>
        <end position="20"/>
    </location>
</feature>
<reference evidence="2 3" key="1">
    <citation type="submission" date="2020-01" db="EMBL/GenBank/DDBJ databases">
        <authorList>
            <consortium name="DOE Joint Genome Institute"/>
            <person name="Haridas S."/>
            <person name="Albert R."/>
            <person name="Binder M."/>
            <person name="Bloem J."/>
            <person name="Labutti K."/>
            <person name="Salamov A."/>
            <person name="Andreopoulos B."/>
            <person name="Baker S.E."/>
            <person name="Barry K."/>
            <person name="Bills G."/>
            <person name="Bluhm B.H."/>
            <person name="Cannon C."/>
            <person name="Castanera R."/>
            <person name="Culley D.E."/>
            <person name="Daum C."/>
            <person name="Ezra D."/>
            <person name="Gonzalez J.B."/>
            <person name="Henrissat B."/>
            <person name="Kuo A."/>
            <person name="Liang C."/>
            <person name="Lipzen A."/>
            <person name="Lutzoni F."/>
            <person name="Magnuson J."/>
            <person name="Mondo S."/>
            <person name="Nolan M."/>
            <person name="Ohm R."/>
            <person name="Pangilinan J."/>
            <person name="Park H.-J.H."/>
            <person name="Ramirez L."/>
            <person name="Alfaro M."/>
            <person name="Sun H."/>
            <person name="Tritt A."/>
            <person name="Yoshinaga Y."/>
            <person name="Zwiers L.-H.L."/>
            <person name="Turgeon B.G."/>
            <person name="Goodwin S.B."/>
            <person name="Spatafora J.W."/>
            <person name="Crous P.W."/>
            <person name="Grigoriev I.V."/>
        </authorList>
    </citation>
    <scope>NUCLEOTIDE SEQUENCE [LARGE SCALE GENOMIC DNA]</scope>
    <source>
        <strain evidence="2 3">CBS 611.86</strain>
    </source>
</reference>
<accession>A0A7C8M7Q0</accession>